<evidence type="ECO:0000313" key="2">
    <source>
        <dbReference type="Proteomes" id="UP000218387"/>
    </source>
</evidence>
<dbReference type="KEGG" id="emt:CPZ25_011690"/>
<keyword evidence="2" id="KW-1185">Reference proteome</keyword>
<proteinExistence type="predicted"/>
<accession>A0A2A5TAD2</accession>
<evidence type="ECO:0000313" key="1">
    <source>
        <dbReference type="EMBL" id="QCT71960.1"/>
    </source>
</evidence>
<name>A0A2A5TAD2_EUBML</name>
<dbReference type="Proteomes" id="UP000218387">
    <property type="component" value="Chromosome"/>
</dbReference>
<gene>
    <name evidence="1" type="ORF">CPZ25_011690</name>
</gene>
<dbReference type="EMBL" id="CP029487">
    <property type="protein sequence ID" value="QCT71960.1"/>
    <property type="molecule type" value="Genomic_DNA"/>
</dbReference>
<dbReference type="AlphaFoldDB" id="A0A2A5TAD2"/>
<dbReference type="RefSeq" id="WP_073382727.1">
    <property type="nucleotide sequence ID" value="NZ_CP029487.1"/>
</dbReference>
<reference evidence="1 2" key="1">
    <citation type="submission" date="2018-05" db="EMBL/GenBank/DDBJ databases">
        <title>Genome comparison of Eubacterium sp.</title>
        <authorList>
            <person name="Feng Y."/>
            <person name="Sanchez-Andrea I."/>
            <person name="Stams A.J.M."/>
            <person name="De Vos W.M."/>
        </authorList>
    </citation>
    <scope>NUCLEOTIDE SEQUENCE [LARGE SCALE GENOMIC DNA]</scope>
    <source>
        <strain evidence="1 2">YI</strain>
    </source>
</reference>
<protein>
    <submittedName>
        <fullName evidence="1">Uncharacterized protein</fullName>
    </submittedName>
</protein>
<sequence length="64" mass="7465">MDKLIMYRETHEEKSGNSLLQCSKDVEIEVKALAKQTGRLTKNVTDDLIRFALERVEIQNKEEE</sequence>
<organism evidence="1 2">
    <name type="scientific">Eubacterium maltosivorans</name>
    <dbReference type="NCBI Taxonomy" id="2041044"/>
    <lineage>
        <taxon>Bacteria</taxon>
        <taxon>Bacillati</taxon>
        <taxon>Bacillota</taxon>
        <taxon>Clostridia</taxon>
        <taxon>Eubacteriales</taxon>
        <taxon>Eubacteriaceae</taxon>
        <taxon>Eubacterium</taxon>
    </lineage>
</organism>